<dbReference type="EnsemblPlants" id="AUR62043369-RA">
    <property type="protein sequence ID" value="AUR62043369-RA:cds"/>
    <property type="gene ID" value="AUR62043369"/>
</dbReference>
<dbReference type="SUPFAM" id="SSF56672">
    <property type="entry name" value="DNA/RNA polymerases"/>
    <property type="match status" value="1"/>
</dbReference>
<feature type="domain" description="Reverse transcriptase" evidence="1">
    <location>
        <begin position="101"/>
        <end position="203"/>
    </location>
</feature>
<name>A0A803NBD5_CHEQI</name>
<evidence type="ECO:0000259" key="1">
    <source>
        <dbReference type="Pfam" id="PF00078"/>
    </source>
</evidence>
<dbReference type="Gramene" id="AUR62043369-RA">
    <property type="protein sequence ID" value="AUR62043369-RA:cds"/>
    <property type="gene ID" value="AUR62043369"/>
</dbReference>
<sequence>MVHDPEVVVSTFVDHNKQLLGSSKPTDRKLHQAVIEEGELLSDDQKNSLYRAFSVKDVKLALWSIDDDKALGPNGFSSKFFKDSWDIVKDDLCKVEDASCVSQYRSIACCNVVYKLISKLLCYRLKEVLFNIMSENQGTFVGGRSILDNILVCQDMLKNYNNKRKGRRCTTKVDLRKAYNSVLWFFIRDMQEELDFPSRFISWVMECI</sequence>
<proteinExistence type="predicted"/>
<keyword evidence="3" id="KW-1185">Reference proteome</keyword>
<accession>A0A803NBD5</accession>
<dbReference type="PANTHER" id="PTHR46890:SF48">
    <property type="entry name" value="RNA-DIRECTED DNA POLYMERASE"/>
    <property type="match status" value="1"/>
</dbReference>
<evidence type="ECO:0000313" key="3">
    <source>
        <dbReference type="Proteomes" id="UP000596660"/>
    </source>
</evidence>
<reference evidence="2" key="1">
    <citation type="journal article" date="2017" name="Nature">
        <title>The genome of Chenopodium quinoa.</title>
        <authorList>
            <person name="Jarvis D.E."/>
            <person name="Ho Y.S."/>
            <person name="Lightfoot D.J."/>
            <person name="Schmoeckel S.M."/>
            <person name="Li B."/>
            <person name="Borm T.J.A."/>
            <person name="Ohyanagi H."/>
            <person name="Mineta K."/>
            <person name="Michell C.T."/>
            <person name="Saber N."/>
            <person name="Kharbatia N.M."/>
            <person name="Rupper R.R."/>
            <person name="Sharp A.R."/>
            <person name="Dally N."/>
            <person name="Boughton B.A."/>
            <person name="Woo Y.H."/>
            <person name="Gao G."/>
            <person name="Schijlen E.G.W.M."/>
            <person name="Guo X."/>
            <person name="Momin A.A."/>
            <person name="Negrao S."/>
            <person name="Al-Babili S."/>
            <person name="Gehring C."/>
            <person name="Roessner U."/>
            <person name="Jung C."/>
            <person name="Murphy K."/>
            <person name="Arold S.T."/>
            <person name="Gojobori T."/>
            <person name="van der Linden C.G."/>
            <person name="van Loo E.N."/>
            <person name="Jellen E.N."/>
            <person name="Maughan P.J."/>
            <person name="Tester M."/>
        </authorList>
    </citation>
    <scope>NUCLEOTIDE SEQUENCE [LARGE SCALE GENOMIC DNA]</scope>
    <source>
        <strain evidence="2">cv. PI 614886</strain>
    </source>
</reference>
<reference evidence="2" key="2">
    <citation type="submission" date="2021-03" db="UniProtKB">
        <authorList>
            <consortium name="EnsemblPlants"/>
        </authorList>
    </citation>
    <scope>IDENTIFICATION</scope>
</reference>
<protein>
    <recommendedName>
        <fullName evidence="1">Reverse transcriptase domain-containing protein</fullName>
    </recommendedName>
</protein>
<dbReference type="Proteomes" id="UP000596660">
    <property type="component" value="Unplaced"/>
</dbReference>
<dbReference type="InterPro" id="IPR000477">
    <property type="entry name" value="RT_dom"/>
</dbReference>
<dbReference type="AlphaFoldDB" id="A0A803NBD5"/>
<evidence type="ECO:0000313" key="2">
    <source>
        <dbReference type="EnsemblPlants" id="AUR62043369-RA:cds"/>
    </source>
</evidence>
<dbReference type="InterPro" id="IPR043502">
    <property type="entry name" value="DNA/RNA_pol_sf"/>
</dbReference>
<organism evidence="2 3">
    <name type="scientific">Chenopodium quinoa</name>
    <name type="common">Quinoa</name>
    <dbReference type="NCBI Taxonomy" id="63459"/>
    <lineage>
        <taxon>Eukaryota</taxon>
        <taxon>Viridiplantae</taxon>
        <taxon>Streptophyta</taxon>
        <taxon>Embryophyta</taxon>
        <taxon>Tracheophyta</taxon>
        <taxon>Spermatophyta</taxon>
        <taxon>Magnoliopsida</taxon>
        <taxon>eudicotyledons</taxon>
        <taxon>Gunneridae</taxon>
        <taxon>Pentapetalae</taxon>
        <taxon>Caryophyllales</taxon>
        <taxon>Chenopodiaceae</taxon>
        <taxon>Chenopodioideae</taxon>
        <taxon>Atripliceae</taxon>
        <taxon>Chenopodium</taxon>
    </lineage>
</organism>
<dbReference type="OMA" id="NIMSENQ"/>
<dbReference type="PANTHER" id="PTHR46890">
    <property type="entry name" value="NON-LTR RETROLELEMENT REVERSE TRANSCRIPTASE-LIKE PROTEIN-RELATED"/>
    <property type="match status" value="1"/>
</dbReference>
<dbReference type="InterPro" id="IPR052343">
    <property type="entry name" value="Retrotransposon-Effector_Assoc"/>
</dbReference>
<dbReference type="Pfam" id="PF00078">
    <property type="entry name" value="RVT_1"/>
    <property type="match status" value="1"/>
</dbReference>